<feature type="compositionally biased region" description="Basic residues" evidence="6">
    <location>
        <begin position="1040"/>
        <end position="1054"/>
    </location>
</feature>
<dbReference type="GO" id="GO:0003684">
    <property type="term" value="F:damaged DNA binding"/>
    <property type="evidence" value="ECO:0007669"/>
    <property type="project" value="InterPro"/>
</dbReference>
<dbReference type="GO" id="GO:0006298">
    <property type="term" value="P:mismatch repair"/>
    <property type="evidence" value="ECO:0007669"/>
    <property type="project" value="TreeGrafter"/>
</dbReference>
<feature type="compositionally biased region" description="Basic and acidic residues" evidence="6">
    <location>
        <begin position="1574"/>
        <end position="1587"/>
    </location>
</feature>
<dbReference type="Gene3D" id="1.10.510.10">
    <property type="entry name" value="Transferase(Phosphotransferase) domain 1"/>
    <property type="match status" value="1"/>
</dbReference>
<name>A0A9P9DL95_9PLEO</name>
<dbReference type="PANTHER" id="PTHR12135">
    <property type="entry name" value="DNA REPAIR PROTEIN XP-C / RAD4"/>
    <property type="match status" value="1"/>
</dbReference>
<reference evidence="8" key="1">
    <citation type="journal article" date="2021" name="Nat. Commun.">
        <title>Genetic determinants of endophytism in the Arabidopsis root mycobiome.</title>
        <authorList>
            <person name="Mesny F."/>
            <person name="Miyauchi S."/>
            <person name="Thiergart T."/>
            <person name="Pickel B."/>
            <person name="Atanasova L."/>
            <person name="Karlsson M."/>
            <person name="Huettel B."/>
            <person name="Barry K.W."/>
            <person name="Haridas S."/>
            <person name="Chen C."/>
            <person name="Bauer D."/>
            <person name="Andreopoulos W."/>
            <person name="Pangilinan J."/>
            <person name="LaButti K."/>
            <person name="Riley R."/>
            <person name="Lipzen A."/>
            <person name="Clum A."/>
            <person name="Drula E."/>
            <person name="Henrissat B."/>
            <person name="Kohler A."/>
            <person name="Grigoriev I.V."/>
            <person name="Martin F.M."/>
            <person name="Hacquard S."/>
        </authorList>
    </citation>
    <scope>NUCLEOTIDE SEQUENCE</scope>
    <source>
        <strain evidence="8">MPI-CAGE-CH-0243</strain>
    </source>
</reference>
<evidence type="ECO:0000313" key="8">
    <source>
        <dbReference type="EMBL" id="KAH7121266.1"/>
    </source>
</evidence>
<dbReference type="OrthoDB" id="300780at2759"/>
<keyword evidence="5" id="KW-0539">Nucleus</keyword>
<dbReference type="Proteomes" id="UP000700596">
    <property type="component" value="Unassembled WGS sequence"/>
</dbReference>
<dbReference type="InterPro" id="IPR018326">
    <property type="entry name" value="Rad4_beta-hairpin_dom1"/>
</dbReference>
<feature type="domain" description="Protein kinase" evidence="7">
    <location>
        <begin position="1208"/>
        <end position="1489"/>
    </location>
</feature>
<feature type="compositionally biased region" description="Basic and acidic residues" evidence="6">
    <location>
        <begin position="1085"/>
        <end position="1096"/>
    </location>
</feature>
<dbReference type="PANTHER" id="PTHR12135:SF2">
    <property type="entry name" value="DNA REPAIR PROTEIN RAD34"/>
    <property type="match status" value="1"/>
</dbReference>
<feature type="region of interest" description="Disordered" evidence="6">
    <location>
        <begin position="620"/>
        <end position="648"/>
    </location>
</feature>
<dbReference type="Gene3D" id="3.30.70.2460">
    <property type="entry name" value="Rad4, beta-hairpin domain BHD3"/>
    <property type="match status" value="1"/>
</dbReference>
<dbReference type="CDD" id="cd00180">
    <property type="entry name" value="PKc"/>
    <property type="match status" value="1"/>
</dbReference>
<dbReference type="InterPro" id="IPR004583">
    <property type="entry name" value="DNA_repair_Rad4"/>
</dbReference>
<dbReference type="GO" id="GO:0005524">
    <property type="term" value="F:ATP binding"/>
    <property type="evidence" value="ECO:0007669"/>
    <property type="project" value="InterPro"/>
</dbReference>
<dbReference type="SMART" id="SM01031">
    <property type="entry name" value="BHD_2"/>
    <property type="match status" value="1"/>
</dbReference>
<comment type="similarity">
    <text evidence="2">Belongs to the XPC family.</text>
</comment>
<dbReference type="GO" id="GO:0005737">
    <property type="term" value="C:cytoplasm"/>
    <property type="evidence" value="ECO:0007669"/>
    <property type="project" value="TreeGrafter"/>
</dbReference>
<dbReference type="InterPro" id="IPR036985">
    <property type="entry name" value="Transglutaminase-like_sf"/>
</dbReference>
<dbReference type="InterPro" id="IPR018327">
    <property type="entry name" value="BHD_2"/>
</dbReference>
<evidence type="ECO:0000259" key="7">
    <source>
        <dbReference type="PROSITE" id="PS50011"/>
    </source>
</evidence>
<evidence type="ECO:0000256" key="1">
    <source>
        <dbReference type="ARBA" id="ARBA00004123"/>
    </source>
</evidence>
<feature type="compositionally biased region" description="Basic residues" evidence="6">
    <location>
        <begin position="1"/>
        <end position="10"/>
    </location>
</feature>
<feature type="compositionally biased region" description="Basic and acidic residues" evidence="6">
    <location>
        <begin position="627"/>
        <end position="644"/>
    </location>
</feature>
<evidence type="ECO:0000256" key="2">
    <source>
        <dbReference type="ARBA" id="ARBA00009525"/>
    </source>
</evidence>
<dbReference type="PROSITE" id="PS50011">
    <property type="entry name" value="PROTEIN_KINASE_DOM"/>
    <property type="match status" value="1"/>
</dbReference>
<dbReference type="Gene3D" id="2.20.20.110">
    <property type="entry name" value="Rad4, beta-hairpin domain BHD1"/>
    <property type="match status" value="1"/>
</dbReference>
<protein>
    <recommendedName>
        <fullName evidence="7">Protein kinase domain-containing protein</fullName>
    </recommendedName>
</protein>
<evidence type="ECO:0000256" key="3">
    <source>
        <dbReference type="ARBA" id="ARBA00022763"/>
    </source>
</evidence>
<feature type="region of interest" description="Disordered" evidence="6">
    <location>
        <begin position="1"/>
        <end position="108"/>
    </location>
</feature>
<evidence type="ECO:0000313" key="9">
    <source>
        <dbReference type="Proteomes" id="UP000700596"/>
    </source>
</evidence>
<feature type="region of interest" description="Disordered" evidence="6">
    <location>
        <begin position="258"/>
        <end position="297"/>
    </location>
</feature>
<feature type="region of interest" description="Disordered" evidence="6">
    <location>
        <begin position="412"/>
        <end position="474"/>
    </location>
</feature>
<comment type="caution">
    <text evidence="8">The sequence shown here is derived from an EMBL/GenBank/DDBJ whole genome shotgun (WGS) entry which is preliminary data.</text>
</comment>
<keyword evidence="4" id="KW-0234">DNA repair</keyword>
<dbReference type="InterPro" id="IPR038765">
    <property type="entry name" value="Papain-like_cys_pep_sf"/>
</dbReference>
<proteinExistence type="inferred from homology"/>
<dbReference type="Pfam" id="PF10404">
    <property type="entry name" value="BHD_2"/>
    <property type="match status" value="1"/>
</dbReference>
<dbReference type="GO" id="GO:0006289">
    <property type="term" value="P:nucleotide-excision repair"/>
    <property type="evidence" value="ECO:0007669"/>
    <property type="project" value="InterPro"/>
</dbReference>
<evidence type="ECO:0000256" key="6">
    <source>
        <dbReference type="SAM" id="MobiDB-lite"/>
    </source>
</evidence>
<dbReference type="SUPFAM" id="SSF56112">
    <property type="entry name" value="Protein kinase-like (PK-like)"/>
    <property type="match status" value="1"/>
</dbReference>
<dbReference type="GO" id="GO:0000111">
    <property type="term" value="C:nucleotide-excision repair factor 2 complex"/>
    <property type="evidence" value="ECO:0007669"/>
    <property type="project" value="TreeGrafter"/>
</dbReference>
<dbReference type="Pfam" id="PF00069">
    <property type="entry name" value="Pkinase"/>
    <property type="match status" value="1"/>
</dbReference>
<dbReference type="InterPro" id="IPR018325">
    <property type="entry name" value="Rad4/PNGase_transGLS-fold"/>
</dbReference>
<dbReference type="InterPro" id="IPR042488">
    <property type="entry name" value="Rad4_BHD3_sf"/>
</dbReference>
<feature type="region of interest" description="Disordered" evidence="6">
    <location>
        <begin position="1565"/>
        <end position="1587"/>
    </location>
</feature>
<organism evidence="8 9">
    <name type="scientific">Dendryphion nanum</name>
    <dbReference type="NCBI Taxonomy" id="256645"/>
    <lineage>
        <taxon>Eukaryota</taxon>
        <taxon>Fungi</taxon>
        <taxon>Dikarya</taxon>
        <taxon>Ascomycota</taxon>
        <taxon>Pezizomycotina</taxon>
        <taxon>Dothideomycetes</taxon>
        <taxon>Pleosporomycetidae</taxon>
        <taxon>Pleosporales</taxon>
        <taxon>Torulaceae</taxon>
        <taxon>Dendryphion</taxon>
    </lineage>
</organism>
<accession>A0A9P9DL95</accession>
<dbReference type="GO" id="GO:0071942">
    <property type="term" value="C:XPC complex"/>
    <property type="evidence" value="ECO:0007669"/>
    <property type="project" value="TreeGrafter"/>
</dbReference>
<dbReference type="FunFam" id="3.30.70.2460:FF:000001">
    <property type="entry name" value="DNA repair protein Rad4 family"/>
    <property type="match status" value="1"/>
</dbReference>
<dbReference type="InterPro" id="IPR008271">
    <property type="entry name" value="Ser/Thr_kinase_AS"/>
</dbReference>
<keyword evidence="9" id="KW-1185">Reference proteome</keyword>
<dbReference type="SMART" id="SM01030">
    <property type="entry name" value="BHD_1"/>
    <property type="match status" value="1"/>
</dbReference>
<evidence type="ECO:0000256" key="4">
    <source>
        <dbReference type="ARBA" id="ARBA00023204"/>
    </source>
</evidence>
<comment type="subcellular location">
    <subcellularLocation>
        <location evidence="1">Nucleus</location>
    </subcellularLocation>
</comment>
<feature type="region of interest" description="Disordered" evidence="6">
    <location>
        <begin position="993"/>
        <end position="1161"/>
    </location>
</feature>
<dbReference type="InterPro" id="IPR000719">
    <property type="entry name" value="Prot_kinase_dom"/>
</dbReference>
<dbReference type="InterPro" id="IPR018328">
    <property type="entry name" value="Rad4_beta-hairpin_dom3"/>
</dbReference>
<dbReference type="SMART" id="SM01032">
    <property type="entry name" value="BHD_3"/>
    <property type="match status" value="1"/>
</dbReference>
<dbReference type="Pfam" id="PF03835">
    <property type="entry name" value="Rad4"/>
    <property type="match status" value="1"/>
</dbReference>
<dbReference type="InterPro" id="IPR011009">
    <property type="entry name" value="Kinase-like_dom_sf"/>
</dbReference>
<feature type="compositionally biased region" description="Basic and acidic residues" evidence="6">
    <location>
        <begin position="269"/>
        <end position="282"/>
    </location>
</feature>
<dbReference type="SMART" id="SM00220">
    <property type="entry name" value="S_TKc"/>
    <property type="match status" value="1"/>
</dbReference>
<feature type="compositionally biased region" description="Low complexity" evidence="6">
    <location>
        <begin position="1106"/>
        <end position="1116"/>
    </location>
</feature>
<feature type="compositionally biased region" description="Low complexity" evidence="6">
    <location>
        <begin position="1071"/>
        <end position="1082"/>
    </location>
</feature>
<dbReference type="EMBL" id="JAGMWT010000010">
    <property type="protein sequence ID" value="KAH7121266.1"/>
    <property type="molecule type" value="Genomic_DNA"/>
</dbReference>
<evidence type="ECO:0000256" key="5">
    <source>
        <dbReference type="ARBA" id="ARBA00023242"/>
    </source>
</evidence>
<dbReference type="PROSITE" id="PS00108">
    <property type="entry name" value="PROTEIN_KINASE_ST"/>
    <property type="match status" value="1"/>
</dbReference>
<keyword evidence="3" id="KW-0227">DNA damage</keyword>
<feature type="compositionally biased region" description="Polar residues" evidence="6">
    <location>
        <begin position="422"/>
        <end position="432"/>
    </location>
</feature>
<feature type="region of interest" description="Disordered" evidence="6">
    <location>
        <begin position="919"/>
        <end position="963"/>
    </location>
</feature>
<feature type="compositionally biased region" description="Low complexity" evidence="6">
    <location>
        <begin position="458"/>
        <end position="468"/>
    </location>
</feature>
<gene>
    <name evidence="8" type="ORF">B0J11DRAFT_582009</name>
</gene>
<dbReference type="GO" id="GO:0003697">
    <property type="term" value="F:single-stranded DNA binding"/>
    <property type="evidence" value="ECO:0007669"/>
    <property type="project" value="TreeGrafter"/>
</dbReference>
<dbReference type="Pfam" id="PF10403">
    <property type="entry name" value="BHD_1"/>
    <property type="match status" value="1"/>
</dbReference>
<dbReference type="Gene3D" id="3.90.260.10">
    <property type="entry name" value="Transglutaminase-like"/>
    <property type="match status" value="1"/>
</dbReference>
<feature type="compositionally biased region" description="Polar residues" evidence="6">
    <location>
        <begin position="951"/>
        <end position="963"/>
    </location>
</feature>
<feature type="compositionally biased region" description="Basic residues" evidence="6">
    <location>
        <begin position="22"/>
        <end position="34"/>
    </location>
</feature>
<dbReference type="SUPFAM" id="SSF54001">
    <property type="entry name" value="Cysteine proteinases"/>
    <property type="match status" value="1"/>
</dbReference>
<sequence>MPPILPRKRLRSDSPGPNPPKRTTRHPPARRRKQSVFQDLDAPPKVSRTLSQAEALLHGDGDSSGSSDTESSENEFEDVYINGVNDGKNKGKAPRTDDHSESDEEDWEDALGQRMIDNEDEPLPEVSGDLALTISTHTAPPSLSMRSDGKKGPTKIQRHIRNITHCMHVQFLMFHNLVRNSWIEDKTVQRILVDKLTVGCWRAMDLYWKNAGIQNGKDHVVQATIKTKSTKDLEKESLWEDTGTTGVKVYGGDISKKTTAKTSKSSKSKTKDSKDQDRKQRDWGSASDRLEPGQPNLSAGDPLLRLLKYLSAFWKGTFTMTTPCLRKRGYLAPAVLEAEINAWKHDPNHPELFGERIENIEAFRQLARECKGSRDVGEQLFSALLRGLGIEARMIVSLQPVGFTWNQAEEGEPRNLEKVKGKSSQPSTSTSMEPGPKMKKSFGTRDSPINLTDDDSSDLSSVISLSSDSEVEHNKPIRDPKAAWWKKREPKFPTYWTEVISHLTHTPIVVSVLSRNVITSPSNSEKMRAFYCNSTAADHAKQVFAYLIAFSSDGTAKDVTTRYLPNRQWPGRTKGARMPVEKVPIHNKRGKVKKWEEFDWFKSVMRPYARSITKRKPWDEIEDEGDLVPKKPEKPKGMDEEGGRETLQGYKNSKEYVLERHLRREEALNSGAKVIRHFITGKGENEKAEPVYSRKDVVSCKTVESWHKEGRAIKEGEQPLKYVPMRAVTVTRKREIEERERLEGEKVKQGLYSKAQTDWIIPDPIQDGKIPRNAFGNIDVYVPTMIPKGAVHIPLRGTARVCRKLGVDYAEACTGFEFGKQRAVPVLTGVVVAAENEDFVIDAWETEEAAKAAKEKDKREKLVLGLWKKFYGGLRIVERMKREYGDDVVLPAPKLKPSSAAPAKSEWETFKNHTDFEGGFLREDPGPSEHFAGGFVGDDNEDTAGGFFPASQDSQTHHSQQVELTIDHGEQEEVAQPTLIDNLHQAPISLHSAIRKPNSITDAENQDSDTSEEHDSEYGDEIVAPRRNPRTRGKAPTPRGRGRGRGRGTRHRSTTRSNIHEDPDEPDEESSSLSDAPSPSSSTDTLDKVSADEAEHLVTTSSLAGPKVPTPIITKPTPKRRAARKSVAQVKSHFFASDNDEETDLTDRSPQKNRGRGGANAIKESKFASLLTQKGILPIDPMFEHNWSRRGAHVEYSEHDRQDVDRILKPLEFLGSSGTAIIQKVLCRRIHLARKTIRCNHKFTQEQAIDEVKHLQRLDYSHVIRVIGTYVMENELSILLYPVATFDLGTFIEKLNPNSLSYEDWRARITSLAYFDGCLIAALRYLHSKLIKHMDIKPKNVLVRDVRHSTVPNHGQLYKVYIADFGIARSYMNVDEAETEGPTMFTRKYAAPEVVDQEKRGLAADVFSLGCVLLEIVTAIPRPSMGNGGFRTVGTLSTYYQDYTDWKKAYGTAMDPRRVIEALLNRTEFGQTSYQANITVLRTMVMEWYKELDNRSLPKIIMEGTKILEGMQQHRDDGTMPYELYRKGKLLFILRWALKEKPCGRPSAAVMARIIGLSPSASCCGSPADPLEAGEAKPRSETPSRKI</sequence>
<dbReference type="GO" id="GO:0004672">
    <property type="term" value="F:protein kinase activity"/>
    <property type="evidence" value="ECO:0007669"/>
    <property type="project" value="InterPro"/>
</dbReference>
<dbReference type="Pfam" id="PF10405">
    <property type="entry name" value="BHD_3"/>
    <property type="match status" value="1"/>
</dbReference>